<organism evidence="2">
    <name type="scientific">Amblyomma americanum</name>
    <name type="common">Lone star tick</name>
    <dbReference type="NCBI Taxonomy" id="6943"/>
    <lineage>
        <taxon>Eukaryota</taxon>
        <taxon>Metazoa</taxon>
        <taxon>Ecdysozoa</taxon>
        <taxon>Arthropoda</taxon>
        <taxon>Chelicerata</taxon>
        <taxon>Arachnida</taxon>
        <taxon>Acari</taxon>
        <taxon>Parasitiformes</taxon>
        <taxon>Ixodida</taxon>
        <taxon>Ixodoidea</taxon>
        <taxon>Ixodidae</taxon>
        <taxon>Amblyomminae</taxon>
        <taxon>Amblyomma</taxon>
    </lineage>
</organism>
<proteinExistence type="evidence at transcript level"/>
<dbReference type="AlphaFoldDB" id="A0A0C9SCQ2"/>
<dbReference type="EMBL" id="GBZX01001203">
    <property type="protein sequence ID" value="JAG91537.1"/>
    <property type="molecule type" value="mRNA"/>
</dbReference>
<keyword evidence="1" id="KW-0732">Signal</keyword>
<feature type="chain" id="PRO_5002203004" evidence="1">
    <location>
        <begin position="22"/>
        <end position="80"/>
    </location>
</feature>
<evidence type="ECO:0000313" key="2">
    <source>
        <dbReference type="EMBL" id="JAG91537.1"/>
    </source>
</evidence>
<reference evidence="2" key="1">
    <citation type="journal article" date="2015" name="PLoS ONE">
        <title>An Insight into the Sialome of the Lone Star Tick, Amblyomma americanum, with a Glimpse on Its Time Dependent Gene Expression.</title>
        <authorList>
            <person name="Karim S."/>
            <person name="Ribeiro J.M."/>
        </authorList>
    </citation>
    <scope>NUCLEOTIDE SEQUENCE</scope>
    <source>
        <tissue evidence="2">Salivary gland</tissue>
    </source>
</reference>
<sequence>MRAAVFIFIGLLLIELQPAQGQGEKCYPDARCRRAKAGKGRVLWFAGKRSSTCYKTLVTGCGKSGMNSLFDCKNWCISDD</sequence>
<name>A0A0C9SCQ2_AMBAM</name>
<evidence type="ECO:0000256" key="1">
    <source>
        <dbReference type="SAM" id="SignalP"/>
    </source>
</evidence>
<feature type="signal peptide" evidence="1">
    <location>
        <begin position="1"/>
        <end position="21"/>
    </location>
</feature>
<accession>A0A0C9SCQ2</accession>
<protein>
    <submittedName>
        <fullName evidence="2">Putative secreted protein</fullName>
    </submittedName>
</protein>